<dbReference type="Proteomes" id="UP000029221">
    <property type="component" value="Unassembled WGS sequence"/>
</dbReference>
<dbReference type="AlphaFoldDB" id="A0A090QJX3"/>
<name>A0A090QJX3_9FLAO</name>
<dbReference type="PANTHER" id="PTHR36932">
    <property type="entry name" value="CAPSULAR POLYSACCHARIDE BIOSYNTHESIS PROTEIN"/>
    <property type="match status" value="1"/>
</dbReference>
<dbReference type="STRING" id="319236.BST91_11610"/>
<sequence>MPLPLFSKTLSFQGYDIEQARLEYALLSQSTVEEIEDRKAAIVAHHITHNPFYSSITQSNEWDSLPILTKRDLQQPLEKRITPGYKKLFKGKTSGSSGHPFYFAKDKYAHAITWAAFFNAYNEHDINLDKDYQARFYGIPLSGKSRYIELLKDYVSQRKRFPIFNLNEEVLEYFIDRFKKSPFQYINGYTSSILLLAQYCINNNQVLKNLCPTLKACIVTSEMLFPDDRISLEKGLGIPIINEYGASEVGLIAMENSNNLFVLNSNNLFIEVVDDNNKSVRPGQTGRILITDLYNKAHPMIRYEIGDIGSVETHSSGKLILKQLQGRTSDVARLPSGKVVPGLTFYYVTKSIINTDSDILEFIVIQTTPSEFEIHYVSKNELSDSLKSDIQRSMDEYLEPGLSVIFTKKEFLDRSTRGKLKQFISNVHSI</sequence>
<accession>A0A090QJX3</accession>
<dbReference type="Gene3D" id="3.40.50.12780">
    <property type="entry name" value="N-terminal domain of ligase-like"/>
    <property type="match status" value="1"/>
</dbReference>
<comment type="caution">
    <text evidence="1">The sequence shown here is derived from an EMBL/GenBank/DDBJ whole genome shotgun (WGS) entry which is preliminary data.</text>
</comment>
<organism evidence="1 2">
    <name type="scientific">Nonlabens tegetincola</name>
    <dbReference type="NCBI Taxonomy" id="323273"/>
    <lineage>
        <taxon>Bacteria</taxon>
        <taxon>Pseudomonadati</taxon>
        <taxon>Bacteroidota</taxon>
        <taxon>Flavobacteriia</taxon>
        <taxon>Flavobacteriales</taxon>
        <taxon>Flavobacteriaceae</taxon>
        <taxon>Nonlabens</taxon>
    </lineage>
</organism>
<evidence type="ECO:0000313" key="2">
    <source>
        <dbReference type="Proteomes" id="UP000029221"/>
    </source>
</evidence>
<dbReference type="SUPFAM" id="SSF56801">
    <property type="entry name" value="Acetyl-CoA synthetase-like"/>
    <property type="match status" value="1"/>
</dbReference>
<protein>
    <submittedName>
        <fullName evidence="1">Capsular polysaccharide biosynthesis protein</fullName>
    </submittedName>
</protein>
<reference evidence="1" key="1">
    <citation type="journal article" date="2014" name="Genome Announc.">
        <title>Draft Genome Sequences of Marine Flavobacterium Nonlabens Strains NR17, NR24, NR27, NR32, NR33, and Ara13.</title>
        <authorList>
            <person name="Nakanishi M."/>
            <person name="Meirelles P."/>
            <person name="Suzuki R."/>
            <person name="Takatani N."/>
            <person name="Mino S."/>
            <person name="Suda W."/>
            <person name="Oshima K."/>
            <person name="Hattori M."/>
            <person name="Ohkuma M."/>
            <person name="Hosokawa M."/>
            <person name="Miyashita K."/>
            <person name="Thompson F.L."/>
            <person name="Niwa A."/>
            <person name="Sawabe T."/>
            <person name="Sawabe T."/>
        </authorList>
    </citation>
    <scope>NUCLEOTIDE SEQUENCE [LARGE SCALE GENOMIC DNA]</scope>
    <source>
        <strain evidence="1">JCM 19294</strain>
    </source>
</reference>
<proteinExistence type="predicted"/>
<dbReference type="InterPro" id="IPR053158">
    <property type="entry name" value="CapK_Type1_Caps_Biosynth"/>
</dbReference>
<dbReference type="InterPro" id="IPR042099">
    <property type="entry name" value="ANL_N_sf"/>
</dbReference>
<dbReference type="RefSeq" id="WP_042276607.1">
    <property type="nucleotide sequence ID" value="NZ_BBML01000001.1"/>
</dbReference>
<dbReference type="eggNOG" id="COG1541">
    <property type="taxonomic scope" value="Bacteria"/>
</dbReference>
<keyword evidence="2" id="KW-1185">Reference proteome</keyword>
<gene>
    <name evidence="1" type="ORF">JCM19294_2618</name>
</gene>
<evidence type="ECO:0000313" key="1">
    <source>
        <dbReference type="EMBL" id="GAK95836.1"/>
    </source>
</evidence>
<dbReference type="PANTHER" id="PTHR36932:SF1">
    <property type="entry name" value="CAPSULAR POLYSACCHARIDE BIOSYNTHESIS PROTEIN"/>
    <property type="match status" value="1"/>
</dbReference>
<dbReference type="EMBL" id="BBML01000001">
    <property type="protein sequence ID" value="GAK95836.1"/>
    <property type="molecule type" value="Genomic_DNA"/>
</dbReference>